<evidence type="ECO:0000313" key="2">
    <source>
        <dbReference type="EMBL" id="MBA8876617.1"/>
    </source>
</evidence>
<evidence type="ECO:0000256" key="1">
    <source>
        <dbReference type="SAM" id="Phobius"/>
    </source>
</evidence>
<evidence type="ECO:0000313" key="3">
    <source>
        <dbReference type="Proteomes" id="UP000549052"/>
    </source>
</evidence>
<feature type="transmembrane region" description="Helical" evidence="1">
    <location>
        <begin position="25"/>
        <end position="46"/>
    </location>
</feature>
<gene>
    <name evidence="2" type="ORF">FHW16_000299</name>
</gene>
<proteinExistence type="predicted"/>
<dbReference type="EMBL" id="JACGXN010000001">
    <property type="protein sequence ID" value="MBA8876617.1"/>
    <property type="molecule type" value="Genomic_DNA"/>
</dbReference>
<keyword evidence="1" id="KW-1133">Transmembrane helix</keyword>
<dbReference type="AlphaFoldDB" id="A0A839EJD5"/>
<organism evidence="2 3">
    <name type="scientific">Phyllobacterium myrsinacearum</name>
    <dbReference type="NCBI Taxonomy" id="28101"/>
    <lineage>
        <taxon>Bacteria</taxon>
        <taxon>Pseudomonadati</taxon>
        <taxon>Pseudomonadota</taxon>
        <taxon>Alphaproteobacteria</taxon>
        <taxon>Hyphomicrobiales</taxon>
        <taxon>Phyllobacteriaceae</taxon>
        <taxon>Phyllobacterium</taxon>
    </lineage>
</organism>
<protein>
    <submittedName>
        <fullName evidence="2">Uncharacterized protein</fullName>
    </submittedName>
</protein>
<accession>A0A839EJD5</accession>
<comment type="caution">
    <text evidence="2">The sequence shown here is derived from an EMBL/GenBank/DDBJ whole genome shotgun (WGS) entry which is preliminary data.</text>
</comment>
<reference evidence="2 3" key="1">
    <citation type="submission" date="2020-07" db="EMBL/GenBank/DDBJ databases">
        <title>Genomic Encyclopedia of Type Strains, Phase IV (KMG-V): Genome sequencing to study the core and pangenomes of soil and plant-associated prokaryotes.</title>
        <authorList>
            <person name="Whitman W."/>
        </authorList>
    </citation>
    <scope>NUCLEOTIDE SEQUENCE [LARGE SCALE GENOMIC DNA]</scope>
    <source>
        <strain evidence="2 3">AN3</strain>
    </source>
</reference>
<dbReference type="Proteomes" id="UP000549052">
    <property type="component" value="Unassembled WGS sequence"/>
</dbReference>
<keyword evidence="1" id="KW-0812">Transmembrane</keyword>
<sequence>MTTENGGKRRLQVISAKFDRSPFRYIWRMAGGVMKAGAIVALLDLFGRIALVDPKAVVVC</sequence>
<keyword evidence="3" id="KW-1185">Reference proteome</keyword>
<keyword evidence="1" id="KW-0472">Membrane</keyword>
<dbReference type="RefSeq" id="WP_182547394.1">
    <property type="nucleotide sequence ID" value="NZ_JACGXN010000001.1"/>
</dbReference>
<name>A0A839EJD5_9HYPH</name>